<dbReference type="SUPFAM" id="SSF51905">
    <property type="entry name" value="FAD/NAD(P)-binding domain"/>
    <property type="match status" value="1"/>
</dbReference>
<dbReference type="InterPro" id="IPR002938">
    <property type="entry name" value="FAD-bd"/>
</dbReference>
<dbReference type="OrthoDB" id="10029326at2759"/>
<evidence type="ECO:0000256" key="1">
    <source>
        <dbReference type="ARBA" id="ARBA00007992"/>
    </source>
</evidence>
<organism evidence="7 8">
    <name type="scientific">Aspergillus leporis</name>
    <dbReference type="NCBI Taxonomy" id="41062"/>
    <lineage>
        <taxon>Eukaryota</taxon>
        <taxon>Fungi</taxon>
        <taxon>Dikarya</taxon>
        <taxon>Ascomycota</taxon>
        <taxon>Pezizomycotina</taxon>
        <taxon>Eurotiomycetes</taxon>
        <taxon>Eurotiomycetidae</taxon>
        <taxon>Eurotiales</taxon>
        <taxon>Aspergillaceae</taxon>
        <taxon>Aspergillus</taxon>
        <taxon>Aspergillus subgen. Circumdati</taxon>
    </lineage>
</organism>
<keyword evidence="8" id="KW-1185">Reference proteome</keyword>
<keyword evidence="3" id="KW-0274">FAD</keyword>
<evidence type="ECO:0000256" key="3">
    <source>
        <dbReference type="ARBA" id="ARBA00022827"/>
    </source>
</evidence>
<evidence type="ECO:0000313" key="7">
    <source>
        <dbReference type="EMBL" id="KAB8068834.1"/>
    </source>
</evidence>
<name>A0A5N5WNG3_9EURO</name>
<dbReference type="Proteomes" id="UP000326565">
    <property type="component" value="Unassembled WGS sequence"/>
</dbReference>
<keyword evidence="5" id="KW-0812">Transmembrane</keyword>
<dbReference type="GO" id="GO:0004497">
    <property type="term" value="F:monooxygenase activity"/>
    <property type="evidence" value="ECO:0007669"/>
    <property type="project" value="InterPro"/>
</dbReference>
<dbReference type="GO" id="GO:0071949">
    <property type="term" value="F:FAD binding"/>
    <property type="evidence" value="ECO:0007669"/>
    <property type="project" value="InterPro"/>
</dbReference>
<proteinExistence type="inferred from homology"/>
<feature type="domain" description="FAD-binding" evidence="6">
    <location>
        <begin position="13"/>
        <end position="346"/>
    </location>
</feature>
<accession>A0A5N5WNG3</accession>
<dbReference type="PRINTS" id="PR00420">
    <property type="entry name" value="RNGMNOXGNASE"/>
</dbReference>
<dbReference type="InterPro" id="IPR036188">
    <property type="entry name" value="FAD/NAD-bd_sf"/>
</dbReference>
<dbReference type="AlphaFoldDB" id="A0A5N5WNG3"/>
<keyword evidence="2" id="KW-0285">Flavoprotein</keyword>
<reference evidence="7 8" key="1">
    <citation type="submission" date="2019-04" db="EMBL/GenBank/DDBJ databases">
        <title>Friends and foes A comparative genomics study of 23 Aspergillus species from section Flavi.</title>
        <authorList>
            <consortium name="DOE Joint Genome Institute"/>
            <person name="Kjaerbolling I."/>
            <person name="Vesth T."/>
            <person name="Frisvad J.C."/>
            <person name="Nybo J.L."/>
            <person name="Theobald S."/>
            <person name="Kildgaard S."/>
            <person name="Isbrandt T."/>
            <person name="Kuo A."/>
            <person name="Sato A."/>
            <person name="Lyhne E.K."/>
            <person name="Kogle M.E."/>
            <person name="Wiebenga A."/>
            <person name="Kun R.S."/>
            <person name="Lubbers R.J."/>
            <person name="Makela M.R."/>
            <person name="Barry K."/>
            <person name="Chovatia M."/>
            <person name="Clum A."/>
            <person name="Daum C."/>
            <person name="Haridas S."/>
            <person name="He G."/>
            <person name="LaButti K."/>
            <person name="Lipzen A."/>
            <person name="Mondo S."/>
            <person name="Riley R."/>
            <person name="Salamov A."/>
            <person name="Simmons B.A."/>
            <person name="Magnuson J.K."/>
            <person name="Henrissat B."/>
            <person name="Mortensen U.H."/>
            <person name="Larsen T.O."/>
            <person name="Devries R.P."/>
            <person name="Grigoriev I.V."/>
            <person name="Machida M."/>
            <person name="Baker S.E."/>
            <person name="Andersen M.R."/>
        </authorList>
    </citation>
    <scope>NUCLEOTIDE SEQUENCE [LARGE SCALE GENOMIC DNA]</scope>
    <source>
        <strain evidence="7 8">CBS 151.66</strain>
    </source>
</reference>
<evidence type="ECO:0000256" key="2">
    <source>
        <dbReference type="ARBA" id="ARBA00022630"/>
    </source>
</evidence>
<gene>
    <name evidence="7" type="ORF">BDV29DRAFT_199126</name>
</gene>
<dbReference type="InterPro" id="IPR050562">
    <property type="entry name" value="FAD_mOase_fung"/>
</dbReference>
<dbReference type="PANTHER" id="PTHR47356">
    <property type="entry name" value="FAD-DEPENDENT MONOOXYGENASE ASQG-RELATED"/>
    <property type="match status" value="1"/>
</dbReference>
<evidence type="ECO:0000313" key="8">
    <source>
        <dbReference type="Proteomes" id="UP000326565"/>
    </source>
</evidence>
<evidence type="ECO:0000259" key="6">
    <source>
        <dbReference type="Pfam" id="PF01494"/>
    </source>
</evidence>
<keyword evidence="5" id="KW-1133">Transmembrane helix</keyword>
<dbReference type="Gene3D" id="3.50.50.60">
    <property type="entry name" value="FAD/NAD(P)-binding domain"/>
    <property type="match status" value="1"/>
</dbReference>
<dbReference type="PANTHER" id="PTHR47356:SF2">
    <property type="entry name" value="FAD-BINDING DOMAIN-CONTAINING PROTEIN-RELATED"/>
    <property type="match status" value="1"/>
</dbReference>
<comment type="similarity">
    <text evidence="1">Belongs to the paxM FAD-dependent monooxygenase family.</text>
</comment>
<protein>
    <submittedName>
        <fullName evidence="7">FAD/NAD(P)-binding domain-containing protein</fullName>
    </submittedName>
</protein>
<dbReference type="Pfam" id="PF01494">
    <property type="entry name" value="FAD_binding_3"/>
    <property type="match status" value="1"/>
</dbReference>
<keyword evidence="5" id="KW-0472">Membrane</keyword>
<dbReference type="EMBL" id="ML732371">
    <property type="protein sequence ID" value="KAB8068834.1"/>
    <property type="molecule type" value="Genomic_DNA"/>
</dbReference>
<keyword evidence="4" id="KW-0560">Oxidoreductase</keyword>
<feature type="transmembrane region" description="Helical" evidence="5">
    <location>
        <begin position="12"/>
        <end position="30"/>
    </location>
</feature>
<evidence type="ECO:0000256" key="4">
    <source>
        <dbReference type="ARBA" id="ARBA00023002"/>
    </source>
</evidence>
<sequence>MSPAVVQKREFYPVAIVGGGIAGITLALSFEKLGIRYILYEGHASLAPDQGASIGLLPNGLRILDQLGLVKEIEKHTAALQRWFHLGAEGEPLSTVHALGYYESKLGYGGLFLERQKLLRIMSKHIVNTDAIRTSAQVVSLQETSDYVTLTASDGSEVDVGLVIGADGVRSCVRDAIERALFAKDKVQSDTYMRTRFACVYGVSPPVSGIAEGDCFSVYRERATILGFTGKNGTIFWFVFEDLGHALPLSQSPRYTAADVEGVCRAVADVQVLPGIPFKNILANRKVAVKVALEEGLAPTWHSDRMVIVGDAAHKMVPNAAMGANQAIESSAVLVNEIGRILQDSSDTASPRETLQTALRHYTVTRQPRTREISERAGIVCRAQLCHGGPAATVLQELPSLSDSDWLFRGFMGFSDAPVLEAIDLTARGQFYDRAIQGFWKRLKARQNEDNAALFDIAI</sequence>
<evidence type="ECO:0000256" key="5">
    <source>
        <dbReference type="SAM" id="Phobius"/>
    </source>
</evidence>